<sequence length="65" mass="7458">MAKENLWGTRAERQLQTFGGAHKLRVDRLDEFEHITILRMDHLERHGLSTLPQCCVPGGAPLWYG</sequence>
<dbReference type="Proteomes" id="UP000053989">
    <property type="component" value="Unassembled WGS sequence"/>
</dbReference>
<evidence type="ECO:0000313" key="2">
    <source>
        <dbReference type="Proteomes" id="UP000053989"/>
    </source>
</evidence>
<proteinExistence type="predicted"/>
<dbReference type="HOGENOM" id="CLU_2851012_0_0_1"/>
<accession>A0A0C2Z243</accession>
<reference evidence="1 2" key="1">
    <citation type="submission" date="2014-04" db="EMBL/GenBank/DDBJ databases">
        <authorList>
            <consortium name="DOE Joint Genome Institute"/>
            <person name="Kuo A."/>
            <person name="Kohler A."/>
            <person name="Nagy L.G."/>
            <person name="Floudas D."/>
            <person name="Copeland A."/>
            <person name="Barry K.W."/>
            <person name="Cichocki N."/>
            <person name="Veneault-Fourrey C."/>
            <person name="LaButti K."/>
            <person name="Lindquist E.A."/>
            <person name="Lipzen A."/>
            <person name="Lundell T."/>
            <person name="Morin E."/>
            <person name="Murat C."/>
            <person name="Sun H."/>
            <person name="Tunlid A."/>
            <person name="Henrissat B."/>
            <person name="Grigoriev I.V."/>
            <person name="Hibbett D.S."/>
            <person name="Martin F."/>
            <person name="Nordberg H.P."/>
            <person name="Cantor M.N."/>
            <person name="Hua S.X."/>
        </authorList>
    </citation>
    <scope>NUCLEOTIDE SEQUENCE [LARGE SCALE GENOMIC DNA]</scope>
    <source>
        <strain evidence="1 2">Foug A</strain>
    </source>
</reference>
<keyword evidence="2" id="KW-1185">Reference proteome</keyword>
<dbReference type="AlphaFoldDB" id="A0A0C2Z243"/>
<name>A0A0C2Z243_9AGAM</name>
<protein>
    <submittedName>
        <fullName evidence="1">Uncharacterized protein</fullName>
    </submittedName>
</protein>
<reference evidence="2" key="2">
    <citation type="submission" date="2015-01" db="EMBL/GenBank/DDBJ databases">
        <title>Evolutionary Origins and Diversification of the Mycorrhizal Mutualists.</title>
        <authorList>
            <consortium name="DOE Joint Genome Institute"/>
            <consortium name="Mycorrhizal Genomics Consortium"/>
            <person name="Kohler A."/>
            <person name="Kuo A."/>
            <person name="Nagy L.G."/>
            <person name="Floudas D."/>
            <person name="Copeland A."/>
            <person name="Barry K.W."/>
            <person name="Cichocki N."/>
            <person name="Veneault-Fourrey C."/>
            <person name="LaButti K."/>
            <person name="Lindquist E.A."/>
            <person name="Lipzen A."/>
            <person name="Lundell T."/>
            <person name="Morin E."/>
            <person name="Murat C."/>
            <person name="Riley R."/>
            <person name="Ohm R."/>
            <person name="Sun H."/>
            <person name="Tunlid A."/>
            <person name="Henrissat B."/>
            <person name="Grigoriev I.V."/>
            <person name="Hibbett D.S."/>
            <person name="Martin F."/>
        </authorList>
    </citation>
    <scope>NUCLEOTIDE SEQUENCE [LARGE SCALE GENOMIC DNA]</scope>
    <source>
        <strain evidence="2">Foug A</strain>
    </source>
</reference>
<gene>
    <name evidence="1" type="ORF">SCLCIDRAFT_1220734</name>
</gene>
<dbReference type="InParanoid" id="A0A0C2Z243"/>
<organism evidence="1 2">
    <name type="scientific">Scleroderma citrinum Foug A</name>
    <dbReference type="NCBI Taxonomy" id="1036808"/>
    <lineage>
        <taxon>Eukaryota</taxon>
        <taxon>Fungi</taxon>
        <taxon>Dikarya</taxon>
        <taxon>Basidiomycota</taxon>
        <taxon>Agaricomycotina</taxon>
        <taxon>Agaricomycetes</taxon>
        <taxon>Agaricomycetidae</taxon>
        <taxon>Boletales</taxon>
        <taxon>Sclerodermatineae</taxon>
        <taxon>Sclerodermataceae</taxon>
        <taxon>Scleroderma</taxon>
    </lineage>
</organism>
<dbReference type="EMBL" id="KN822125">
    <property type="protein sequence ID" value="KIM55908.1"/>
    <property type="molecule type" value="Genomic_DNA"/>
</dbReference>
<evidence type="ECO:0000313" key="1">
    <source>
        <dbReference type="EMBL" id="KIM55908.1"/>
    </source>
</evidence>